<name>A0A4P7BC73_9BURK</name>
<sequence length="242" mass="27051">MKFDRDIVLAELSRFVQPVALIDTPAVACPGVAVPAQWLRFIEQQMEPNLLLLAEWDVISPDLPKIAEFLEASLQRVSLLKEANGATSLLYQYTTGGQLNFSRGRPPLSHVPERLAPLWDRVPARLRDFHTRLHDGWTFLPANSMGPLPVADWAFLSDDRFDIDEETASAMSIDIARVAAVFHNGGGDYLCLNFADSLAPEATGLIWWHEDPANPEPVDFWGVLDAWVGIFLEEADWRGQTS</sequence>
<organism evidence="1 4">
    <name type="scientific">Pseudoduganella plicata</name>
    <dbReference type="NCBI Taxonomy" id="321984"/>
    <lineage>
        <taxon>Bacteria</taxon>
        <taxon>Pseudomonadati</taxon>
        <taxon>Pseudomonadota</taxon>
        <taxon>Betaproteobacteria</taxon>
        <taxon>Burkholderiales</taxon>
        <taxon>Oxalobacteraceae</taxon>
        <taxon>Telluria group</taxon>
        <taxon>Pseudoduganella</taxon>
    </lineage>
</organism>
<dbReference type="EMBL" id="CP038026">
    <property type="protein sequence ID" value="QBQ35487.1"/>
    <property type="molecule type" value="Genomic_DNA"/>
</dbReference>
<gene>
    <name evidence="2" type="ORF">E1742_04380</name>
    <name evidence="1" type="ORF">GCM10007388_39920</name>
</gene>
<reference evidence="1" key="1">
    <citation type="journal article" date="2014" name="Int. J. Syst. Evol. Microbiol.">
        <title>Complete genome sequence of Corynebacterium casei LMG S-19264T (=DSM 44701T), isolated from a smear-ripened cheese.</title>
        <authorList>
            <consortium name="US DOE Joint Genome Institute (JGI-PGF)"/>
            <person name="Walter F."/>
            <person name="Albersmeier A."/>
            <person name="Kalinowski J."/>
            <person name="Ruckert C."/>
        </authorList>
    </citation>
    <scope>NUCLEOTIDE SEQUENCE</scope>
    <source>
        <strain evidence="1">KCTC 12344</strain>
    </source>
</reference>
<evidence type="ECO:0000313" key="1">
    <source>
        <dbReference type="EMBL" id="GGZ02141.1"/>
    </source>
</evidence>
<evidence type="ECO:0000313" key="3">
    <source>
        <dbReference type="Proteomes" id="UP000294359"/>
    </source>
</evidence>
<evidence type="ECO:0000313" key="2">
    <source>
        <dbReference type="EMBL" id="QBQ35487.1"/>
    </source>
</evidence>
<dbReference type="OrthoDB" id="9000310at2"/>
<dbReference type="AlphaFoldDB" id="A0A4P7BC73"/>
<evidence type="ECO:0000313" key="4">
    <source>
        <dbReference type="Proteomes" id="UP000619512"/>
    </source>
</evidence>
<protein>
    <submittedName>
        <fullName evidence="2">SMI1/KNR4 family protein</fullName>
    </submittedName>
</protein>
<reference evidence="2 3" key="2">
    <citation type="submission" date="2019-03" db="EMBL/GenBank/DDBJ databases">
        <title>Draft Genome Sequences of Six Type Strains of the Genus Massilia.</title>
        <authorList>
            <person name="Miess H."/>
            <person name="Frediansyhah A."/>
            <person name="Gross H."/>
        </authorList>
    </citation>
    <scope>NUCLEOTIDE SEQUENCE [LARGE SCALE GENOMIC DNA]</scope>
    <source>
        <strain evidence="2 3">DSM 17505</strain>
    </source>
</reference>
<dbReference type="RefSeq" id="WP_134383726.1">
    <property type="nucleotide sequence ID" value="NZ_BMWW01000007.1"/>
</dbReference>
<dbReference type="Proteomes" id="UP000294359">
    <property type="component" value="Chromosome"/>
</dbReference>
<reference evidence="1" key="3">
    <citation type="submission" date="2022-12" db="EMBL/GenBank/DDBJ databases">
        <authorList>
            <person name="Sun Q."/>
            <person name="Kim S."/>
        </authorList>
    </citation>
    <scope>NUCLEOTIDE SEQUENCE</scope>
    <source>
        <strain evidence="1">KCTC 12344</strain>
    </source>
</reference>
<dbReference type="EMBL" id="BMWW01000007">
    <property type="protein sequence ID" value="GGZ02141.1"/>
    <property type="molecule type" value="Genomic_DNA"/>
</dbReference>
<proteinExistence type="predicted"/>
<keyword evidence="3" id="KW-1185">Reference proteome</keyword>
<dbReference type="Proteomes" id="UP000619512">
    <property type="component" value="Unassembled WGS sequence"/>
</dbReference>
<accession>A0A4P7BC73</accession>